<evidence type="ECO:0000313" key="2">
    <source>
        <dbReference type="Proteomes" id="UP000030624"/>
    </source>
</evidence>
<reference evidence="1 2" key="1">
    <citation type="journal article" date="2015" name="Appl. Environ. Microbiol.">
        <title>The Geoglobus acetivorans genome: Fe(III) reduction, acetate utilization, autotrophic growth, and degradation of aromatic compounds in a hyperthermophilic archaeon.</title>
        <authorList>
            <person name="Mardanov A.V."/>
            <person name="Slododkina G.B."/>
            <person name="Slobodkin A.I."/>
            <person name="Beletsky A.V."/>
            <person name="Gavrilov S.N."/>
            <person name="Kublanov I.V."/>
            <person name="Bonch-Osmolovskaya E.A."/>
            <person name="Skryabin K.G."/>
            <person name="Ravin N.V."/>
        </authorList>
    </citation>
    <scope>NUCLEOTIDE SEQUENCE [LARGE SCALE GENOMIC DNA]</scope>
    <source>
        <strain evidence="1 2">SBH6</strain>
    </source>
</reference>
<dbReference type="Proteomes" id="UP000030624">
    <property type="component" value="Chromosome"/>
</dbReference>
<dbReference type="KEGG" id="gac:GACE_0509"/>
<dbReference type="eggNOG" id="ENOG502N59F">
    <property type="taxonomic scope" value="Archaea"/>
</dbReference>
<accession>A0A0A7GF47</accession>
<organism evidence="1 2">
    <name type="scientific">Geoglobus acetivorans</name>
    <dbReference type="NCBI Taxonomy" id="565033"/>
    <lineage>
        <taxon>Archaea</taxon>
        <taxon>Methanobacteriati</taxon>
        <taxon>Methanobacteriota</taxon>
        <taxon>Archaeoglobi</taxon>
        <taxon>Archaeoglobales</taxon>
        <taxon>Archaeoglobaceae</taxon>
        <taxon>Geoglobus</taxon>
    </lineage>
</organism>
<dbReference type="AlphaFoldDB" id="A0A0A7GF47"/>
<proteinExistence type="predicted"/>
<protein>
    <submittedName>
        <fullName evidence="1">Uncharacterized protein</fullName>
    </submittedName>
</protein>
<gene>
    <name evidence="1" type="ORF">GACE_0509</name>
</gene>
<name>A0A0A7GF47_GEOAI</name>
<dbReference type="EMBL" id="CP009552">
    <property type="protein sequence ID" value="AIY89562.1"/>
    <property type="molecule type" value="Genomic_DNA"/>
</dbReference>
<sequence length="73" mass="8536">MPVILTKEIIEQKMELKKILLKYGVKDPEEIEEKIERGELPEHPTYEDFLSALALKNNIDEMKKLVGKLIEEI</sequence>
<evidence type="ECO:0000313" key="1">
    <source>
        <dbReference type="EMBL" id="AIY89562.1"/>
    </source>
</evidence>
<dbReference type="HOGENOM" id="CLU_2747934_0_0_2"/>